<dbReference type="SUPFAM" id="SSF51445">
    <property type="entry name" value="(Trans)glycosidases"/>
    <property type="match status" value="1"/>
</dbReference>
<dbReference type="InterPro" id="IPR010720">
    <property type="entry name" value="Alpha-L-AF_C"/>
</dbReference>
<feature type="domain" description="Alpha-L-arabinofuranosidase C-terminal" evidence="6">
    <location>
        <begin position="481"/>
        <end position="669"/>
    </location>
</feature>
<dbReference type="AlphaFoldDB" id="A0A1M6SZQ0"/>
<dbReference type="EMBL" id="FRBD01000004">
    <property type="protein sequence ID" value="SHK50171.1"/>
    <property type="molecule type" value="Genomic_DNA"/>
</dbReference>
<protein>
    <recommendedName>
        <fullName evidence="3">non-reducing end alpha-L-arabinofuranosidase</fullName>
        <ecNumber evidence="3">3.2.1.55</ecNumber>
    </recommendedName>
</protein>
<comment type="catalytic activity">
    <reaction evidence="1">
        <text>Hydrolysis of terminal non-reducing alpha-L-arabinofuranoside residues in alpha-L-arabinosides.</text>
        <dbReference type="EC" id="3.2.1.55"/>
    </reaction>
</comment>
<keyword evidence="5" id="KW-0378">Hydrolase</keyword>
<evidence type="ECO:0000313" key="8">
    <source>
        <dbReference type="Proteomes" id="UP000184130"/>
    </source>
</evidence>
<name>A0A1M6SZQ0_XYLRU</name>
<dbReference type="OrthoDB" id="9758333at2"/>
<dbReference type="EC" id="3.2.1.55" evidence="3"/>
<sequence>MYKRTMLSAVLVAATMGMNAQKPMKAPIGGKAISDELIGIFFEDISSSADGGLYAELLQNGSFEYSPVEKDGWGPGTAWKMIRPGHSTGWIEPRMDNPVHANNATYMRLHTERAKQYYDYTGWTGFGIQNDGFSGISVKAGEKYNFSVFMRNVSGDAKNVRIVLVEPQPGWPPKDPKLLAETTIRVSNKDWTKYEAVFTSTADSKKAALQMLVLTPGDMDVDVVSLIPEDTYKGHGLRKDLAQALVDLQPKFMRFPGGCVVHGGGDGFWNTYRWKTTIGPKEQRRQIKNTWGYHQSVGLGYFEYFQFCEDAGMEPLPILPCGVSCQGANGGWGMKNQAQDVVPMSEMDEWVDEAIDLIEWANGDPATNKWAKMRADAGHPKPFNLKYLGLGNEERISPEFAERFKYIYDRVTKAHPEIVIVGTAGPGSHPGNPDLENGWKLADETAMPVIDEHYYEPRDYFLSSRQYDYYPRDRKTKVYLGEYAAKDKKLIDALAEGLYLLHVERNGDVVSMTSYAPLFAKKNATNWNPDLIYFDNERPFLTCSYYVQQMFGQSAGQYYYGDCVNIENPDVAPRWKGLPEGQESGFLQGQSVVLNAKTRKLYVKLVNASDKAKEAKVNLSRFGLKKAAVKTVLAGQPNDENNYDAQPIAPKKETIKAQKKFNLTLEPYSMVMFEYSL</sequence>
<dbReference type="InterPro" id="IPR055235">
    <property type="entry name" value="ASD1_cat"/>
</dbReference>
<evidence type="ECO:0000256" key="3">
    <source>
        <dbReference type="ARBA" id="ARBA00012670"/>
    </source>
</evidence>
<comment type="similarity">
    <text evidence="2">Belongs to the glycosyl hydrolase 51 family.</text>
</comment>
<dbReference type="Pfam" id="PF22848">
    <property type="entry name" value="ASD1_dom"/>
    <property type="match status" value="1"/>
</dbReference>
<dbReference type="GO" id="GO:0046373">
    <property type="term" value="P:L-arabinose metabolic process"/>
    <property type="evidence" value="ECO:0007669"/>
    <property type="project" value="InterPro"/>
</dbReference>
<evidence type="ECO:0000256" key="2">
    <source>
        <dbReference type="ARBA" id="ARBA00007186"/>
    </source>
</evidence>
<dbReference type="Gene3D" id="2.60.120.260">
    <property type="entry name" value="Galactose-binding domain-like"/>
    <property type="match status" value="1"/>
</dbReference>
<organism evidence="7 8">
    <name type="scientific">Xylanibacter ruminicola</name>
    <name type="common">Prevotella ruminicola</name>
    <dbReference type="NCBI Taxonomy" id="839"/>
    <lineage>
        <taxon>Bacteria</taxon>
        <taxon>Pseudomonadati</taxon>
        <taxon>Bacteroidota</taxon>
        <taxon>Bacteroidia</taxon>
        <taxon>Bacteroidales</taxon>
        <taxon>Prevotellaceae</taxon>
        <taxon>Xylanibacter</taxon>
    </lineage>
</organism>
<dbReference type="PANTHER" id="PTHR31776:SF26">
    <property type="entry name" value="SECRETED ARABINOSIDASE"/>
    <property type="match status" value="1"/>
</dbReference>
<dbReference type="Proteomes" id="UP000184130">
    <property type="component" value="Unassembled WGS sequence"/>
</dbReference>
<dbReference type="InterPro" id="IPR017853">
    <property type="entry name" value="GH"/>
</dbReference>
<gene>
    <name evidence="7" type="ORF">SAMN05216463_104141</name>
</gene>
<keyword evidence="4" id="KW-0732">Signal</keyword>
<dbReference type="SMART" id="SM00813">
    <property type="entry name" value="Alpha-L-AF_C"/>
    <property type="match status" value="1"/>
</dbReference>
<dbReference type="InterPro" id="IPR013780">
    <property type="entry name" value="Glyco_hydro_b"/>
</dbReference>
<dbReference type="RefSeq" id="WP_073205899.1">
    <property type="nucleotide sequence ID" value="NZ_FRBD01000004.1"/>
</dbReference>
<evidence type="ECO:0000256" key="1">
    <source>
        <dbReference type="ARBA" id="ARBA00001462"/>
    </source>
</evidence>
<dbReference type="Pfam" id="PF06964">
    <property type="entry name" value="Alpha-L-AF_C"/>
    <property type="match status" value="1"/>
</dbReference>
<evidence type="ECO:0000256" key="5">
    <source>
        <dbReference type="ARBA" id="ARBA00022801"/>
    </source>
</evidence>
<evidence type="ECO:0000259" key="6">
    <source>
        <dbReference type="SMART" id="SM00813"/>
    </source>
</evidence>
<evidence type="ECO:0000256" key="4">
    <source>
        <dbReference type="ARBA" id="ARBA00022729"/>
    </source>
</evidence>
<dbReference type="PANTHER" id="PTHR31776">
    <property type="entry name" value="ALPHA-L-ARABINOFURANOSIDASE 1"/>
    <property type="match status" value="1"/>
</dbReference>
<proteinExistence type="inferred from homology"/>
<dbReference type="Gene3D" id="2.60.40.1180">
    <property type="entry name" value="Golgi alpha-mannosidase II"/>
    <property type="match status" value="1"/>
</dbReference>
<dbReference type="GO" id="GO:0046556">
    <property type="term" value="F:alpha-L-arabinofuranosidase activity"/>
    <property type="evidence" value="ECO:0007669"/>
    <property type="project" value="UniProtKB-EC"/>
</dbReference>
<reference evidence="7 8" key="1">
    <citation type="submission" date="2016-11" db="EMBL/GenBank/DDBJ databases">
        <authorList>
            <person name="Jaros S."/>
            <person name="Januszkiewicz K."/>
            <person name="Wedrychowicz H."/>
        </authorList>
    </citation>
    <scope>NUCLEOTIDE SEQUENCE [LARGE SCALE GENOMIC DNA]</scope>
    <source>
        <strain evidence="7 8">KHT3</strain>
    </source>
</reference>
<accession>A0A1M6SZQ0</accession>
<dbReference type="Gene3D" id="3.20.20.80">
    <property type="entry name" value="Glycosidases"/>
    <property type="match status" value="1"/>
</dbReference>
<evidence type="ECO:0000313" key="7">
    <source>
        <dbReference type="EMBL" id="SHK50171.1"/>
    </source>
</evidence>
<dbReference type="InterPro" id="IPR051563">
    <property type="entry name" value="Glycosyl_Hydrolase_51"/>
</dbReference>